<dbReference type="AlphaFoldDB" id="A0A545TSN5"/>
<proteinExistence type="predicted"/>
<evidence type="ECO:0000313" key="5">
    <source>
        <dbReference type="Proteomes" id="UP000315439"/>
    </source>
</evidence>
<dbReference type="Proteomes" id="UP000315439">
    <property type="component" value="Unassembled WGS sequence"/>
</dbReference>
<dbReference type="Pfam" id="PF13884">
    <property type="entry name" value="Peptidase_S74"/>
    <property type="match status" value="1"/>
</dbReference>
<feature type="signal peptide" evidence="2">
    <location>
        <begin position="1"/>
        <end position="21"/>
    </location>
</feature>
<keyword evidence="2" id="KW-0732">Signal</keyword>
<feature type="chain" id="PRO_5021813325" evidence="2">
    <location>
        <begin position="22"/>
        <end position="438"/>
    </location>
</feature>
<gene>
    <name evidence="4" type="ORF">FLL46_26245</name>
</gene>
<name>A0A545TSN5_9GAMM</name>
<dbReference type="RefSeq" id="WP_142935305.1">
    <property type="nucleotide sequence ID" value="NZ_ML660174.1"/>
</dbReference>
<organism evidence="4 5">
    <name type="scientific">Aliikangiella coralliicola</name>
    <dbReference type="NCBI Taxonomy" id="2592383"/>
    <lineage>
        <taxon>Bacteria</taxon>
        <taxon>Pseudomonadati</taxon>
        <taxon>Pseudomonadota</taxon>
        <taxon>Gammaproteobacteria</taxon>
        <taxon>Oceanospirillales</taxon>
        <taxon>Pleioneaceae</taxon>
        <taxon>Aliikangiella</taxon>
    </lineage>
</organism>
<dbReference type="PROSITE" id="PS51688">
    <property type="entry name" value="ICA"/>
    <property type="match status" value="1"/>
</dbReference>
<dbReference type="InterPro" id="IPR030392">
    <property type="entry name" value="S74_ICA"/>
</dbReference>
<evidence type="ECO:0000259" key="3">
    <source>
        <dbReference type="PROSITE" id="PS51688"/>
    </source>
</evidence>
<dbReference type="OrthoDB" id="4463518at2"/>
<reference evidence="4 5" key="1">
    <citation type="submission" date="2019-07" db="EMBL/GenBank/DDBJ databases">
        <title>Draft genome for Aliikangiella sp. M105.</title>
        <authorList>
            <person name="Wang G."/>
        </authorList>
    </citation>
    <scope>NUCLEOTIDE SEQUENCE [LARGE SCALE GENOMIC DNA]</scope>
    <source>
        <strain evidence="4 5">M105</strain>
    </source>
</reference>
<keyword evidence="1" id="KW-0175">Coiled coil</keyword>
<accession>A0A545TSN5</accession>
<feature type="coiled-coil region" evidence="1">
    <location>
        <begin position="397"/>
        <end position="438"/>
    </location>
</feature>
<feature type="domain" description="Peptidase S74" evidence="3">
    <location>
        <begin position="324"/>
        <end position="418"/>
    </location>
</feature>
<protein>
    <submittedName>
        <fullName evidence="4">Tail fiber domain-containing protein</fullName>
    </submittedName>
</protein>
<sequence length="438" mass="46862">MKKIAIGSIAALSVYSALVLADVQHLDDVIITQSLCVGQDCSNGESFGFDTLRLKENNLRIKFQDTSTSASFPSNDWQLTANDSSNGGANRFSIDDITGSKTPFTVEAGAPTNSLYVDDGGRIGFGTATPVVNLHVKEGNSPTLRLEQDGSSGFASQTWDVAGNEANFFIRDTTNGSKLPFKIKPGAPTGSIFVAADGDIGLGTESPDAKLNVEGASASTIISDTATGSADVRTLLTLNSEHGSNIKFEHRNNAGKEWTVGTYSSGNGFLISRADTADGNADPHDNYNLLLNDNQFVIRNMASDELMRLTNTQLVVNGTVVSSSSRTVKDNIVSVDSGKILNMLSKLAIKKWNYINDGSSIKHIGPIAEEFYELFGLGSDDKHIASLDTSGIALAAIQALNEEVKDKNSKIESLEKQNKLLNERLALIEKTLEQLSSK</sequence>
<comment type="caution">
    <text evidence="4">The sequence shown here is derived from an EMBL/GenBank/DDBJ whole genome shotgun (WGS) entry which is preliminary data.</text>
</comment>
<evidence type="ECO:0000313" key="4">
    <source>
        <dbReference type="EMBL" id="TQV80222.1"/>
    </source>
</evidence>
<keyword evidence="5" id="KW-1185">Reference proteome</keyword>
<evidence type="ECO:0000256" key="1">
    <source>
        <dbReference type="SAM" id="Coils"/>
    </source>
</evidence>
<dbReference type="EMBL" id="VIKS01000018">
    <property type="protein sequence ID" value="TQV80222.1"/>
    <property type="molecule type" value="Genomic_DNA"/>
</dbReference>
<evidence type="ECO:0000256" key="2">
    <source>
        <dbReference type="SAM" id="SignalP"/>
    </source>
</evidence>